<evidence type="ECO:0000313" key="2">
    <source>
        <dbReference type="EMBL" id="CRL11963.1"/>
    </source>
</evidence>
<dbReference type="EMBL" id="CVRL01000037">
    <property type="protein sequence ID" value="CRL11963.1"/>
    <property type="molecule type" value="Genomic_DNA"/>
</dbReference>
<accession>A0A0H5D5I3</accession>
<reference evidence="3" key="1">
    <citation type="submission" date="2015-05" db="EMBL/GenBank/DDBJ databases">
        <authorList>
            <person name="Rodrigo-Torres Lidia"/>
            <person name="Arahal R.David."/>
        </authorList>
    </citation>
    <scope>NUCLEOTIDE SEQUENCE [LARGE SCALE GENOMIC DNA]</scope>
    <source>
        <strain evidence="3">CECT 7321</strain>
    </source>
</reference>
<name>A0A0H5D5I3_9RHOB</name>
<protein>
    <submittedName>
        <fullName evidence="2">Uncharacterized protein</fullName>
    </submittedName>
</protein>
<dbReference type="RefSeq" id="WP_050673848.1">
    <property type="nucleotide sequence ID" value="NZ_CVRL01000037.1"/>
</dbReference>
<dbReference type="Proteomes" id="UP000043764">
    <property type="component" value="Unassembled WGS sequence"/>
</dbReference>
<gene>
    <name evidence="2" type="ORF">NIT7321_02834</name>
</gene>
<sequence>MADPKCNHQGQVSTFGWPSAADVAAQMQAKHAAYRAQQKKLEEATAKAEAERAREGEAKAARTREATQASLFWHDIKQ</sequence>
<keyword evidence="3" id="KW-1185">Reference proteome</keyword>
<evidence type="ECO:0000313" key="3">
    <source>
        <dbReference type="Proteomes" id="UP000043764"/>
    </source>
</evidence>
<feature type="region of interest" description="Disordered" evidence="1">
    <location>
        <begin position="45"/>
        <end position="78"/>
    </location>
</feature>
<dbReference type="AlphaFoldDB" id="A0A0H5D5I3"/>
<feature type="compositionally biased region" description="Basic and acidic residues" evidence="1">
    <location>
        <begin position="45"/>
        <end position="65"/>
    </location>
</feature>
<proteinExistence type="predicted"/>
<evidence type="ECO:0000256" key="1">
    <source>
        <dbReference type="SAM" id="MobiDB-lite"/>
    </source>
</evidence>
<organism evidence="2 3">
    <name type="scientific">Phaeobacter italicus</name>
    <dbReference type="NCBI Taxonomy" id="481446"/>
    <lineage>
        <taxon>Bacteria</taxon>
        <taxon>Pseudomonadati</taxon>
        <taxon>Pseudomonadota</taxon>
        <taxon>Alphaproteobacteria</taxon>
        <taxon>Rhodobacterales</taxon>
        <taxon>Roseobacteraceae</taxon>
        <taxon>Phaeobacter</taxon>
    </lineage>
</organism>